<dbReference type="RefSeq" id="WP_243013483.1">
    <property type="nucleotide sequence ID" value="NZ_JALGAR010000009.1"/>
</dbReference>
<dbReference type="EC" id="2.7.13.3" evidence="3"/>
<name>A0AA41UIY3_9MICO</name>
<evidence type="ECO:0000256" key="4">
    <source>
        <dbReference type="ARBA" id="ARBA00022553"/>
    </source>
</evidence>
<evidence type="ECO:0000256" key="11">
    <source>
        <dbReference type="SAM" id="Phobius"/>
    </source>
</evidence>
<dbReference type="InterPro" id="IPR036097">
    <property type="entry name" value="HisK_dim/P_sf"/>
</dbReference>
<dbReference type="PROSITE" id="PS50109">
    <property type="entry name" value="HIS_KIN"/>
    <property type="match status" value="1"/>
</dbReference>
<accession>A0AA41UIY3</accession>
<protein>
    <recommendedName>
        <fullName evidence="3">histidine kinase</fullName>
        <ecNumber evidence="3">2.7.13.3</ecNumber>
    </recommendedName>
</protein>
<keyword evidence="4" id="KW-0597">Phosphoprotein</keyword>
<dbReference type="GO" id="GO:0000155">
    <property type="term" value="F:phosphorelay sensor kinase activity"/>
    <property type="evidence" value="ECO:0007669"/>
    <property type="project" value="InterPro"/>
</dbReference>
<keyword evidence="8 11" id="KW-1133">Transmembrane helix</keyword>
<dbReference type="CDD" id="cd00075">
    <property type="entry name" value="HATPase"/>
    <property type="match status" value="1"/>
</dbReference>
<dbReference type="GO" id="GO:0005886">
    <property type="term" value="C:plasma membrane"/>
    <property type="evidence" value="ECO:0007669"/>
    <property type="project" value="UniProtKB-SubCell"/>
</dbReference>
<proteinExistence type="predicted"/>
<evidence type="ECO:0000256" key="8">
    <source>
        <dbReference type="ARBA" id="ARBA00022989"/>
    </source>
</evidence>
<keyword evidence="14" id="KW-1185">Reference proteome</keyword>
<dbReference type="SUPFAM" id="SSF55874">
    <property type="entry name" value="ATPase domain of HSP90 chaperone/DNA topoisomerase II/histidine kinase"/>
    <property type="match status" value="1"/>
</dbReference>
<dbReference type="InterPro" id="IPR005467">
    <property type="entry name" value="His_kinase_dom"/>
</dbReference>
<dbReference type="InterPro" id="IPR003661">
    <property type="entry name" value="HisK_dim/P_dom"/>
</dbReference>
<keyword evidence="9" id="KW-0902">Two-component regulatory system</keyword>
<feature type="transmembrane region" description="Helical" evidence="11">
    <location>
        <begin position="29"/>
        <end position="54"/>
    </location>
</feature>
<evidence type="ECO:0000256" key="6">
    <source>
        <dbReference type="ARBA" id="ARBA00022692"/>
    </source>
</evidence>
<dbReference type="AlphaFoldDB" id="A0AA41UIY3"/>
<sequence>MKRATSEKKSVDGDALALRNASRKVGFQVTIACAIVVVVILVAIVLFIVSEVSLPVLLEPAADPTILDINAFKLLRASAVLGAGLIVLAGLLSWFVTRRAVKPLGDALRVQRSFVADASHELRTPLTILDARLQILQRGLPVGDPSTEVVAELRRDTETLIRVVNDLLESAEGAAGQDGQAGDGSELGPAIDAAVASMDLIAARASVKIDVTQPAGIWTSLSQMNVQRCLVILLDNAIRYAPEGSSVTVDVSVERKTVTIAVRDRGPGIRGIDPSRIFDRFAHAGSAADGGSSGTGFGIGLSLVRDIVVRKGGTVGVVSSSPTGTAIAFTLPVTRP</sequence>
<evidence type="ECO:0000256" key="7">
    <source>
        <dbReference type="ARBA" id="ARBA00022777"/>
    </source>
</evidence>
<evidence type="ECO:0000256" key="2">
    <source>
        <dbReference type="ARBA" id="ARBA00004236"/>
    </source>
</evidence>
<evidence type="ECO:0000256" key="3">
    <source>
        <dbReference type="ARBA" id="ARBA00012438"/>
    </source>
</evidence>
<dbReference type="InterPro" id="IPR004358">
    <property type="entry name" value="Sig_transdc_His_kin-like_C"/>
</dbReference>
<keyword evidence="5" id="KW-0808">Transferase</keyword>
<dbReference type="InterPro" id="IPR050428">
    <property type="entry name" value="TCS_sensor_his_kinase"/>
</dbReference>
<dbReference type="PRINTS" id="PR00344">
    <property type="entry name" value="BCTRLSENSOR"/>
</dbReference>
<gene>
    <name evidence="13" type="ORF">MQH31_19775</name>
</gene>
<comment type="catalytic activity">
    <reaction evidence="1">
        <text>ATP + protein L-histidine = ADP + protein N-phospho-L-histidine.</text>
        <dbReference type="EC" id="2.7.13.3"/>
    </reaction>
</comment>
<dbReference type="Pfam" id="PF02518">
    <property type="entry name" value="HATPase_c"/>
    <property type="match status" value="1"/>
</dbReference>
<dbReference type="Gene3D" id="3.30.565.10">
    <property type="entry name" value="Histidine kinase-like ATPase, C-terminal domain"/>
    <property type="match status" value="1"/>
</dbReference>
<evidence type="ECO:0000256" key="1">
    <source>
        <dbReference type="ARBA" id="ARBA00000085"/>
    </source>
</evidence>
<reference evidence="13" key="1">
    <citation type="submission" date="2022-03" db="EMBL/GenBank/DDBJ databases">
        <title>Cryobacterium sp. nov. strain ZS14-85, isolated from Antarctic soil.</title>
        <authorList>
            <person name="Li J."/>
            <person name="Niu G."/>
        </authorList>
    </citation>
    <scope>NUCLEOTIDE SEQUENCE</scope>
    <source>
        <strain evidence="13">ZS14-85</strain>
    </source>
</reference>
<dbReference type="Pfam" id="PF00512">
    <property type="entry name" value="HisKA"/>
    <property type="match status" value="1"/>
</dbReference>
<dbReference type="EMBL" id="JALGAR010000009">
    <property type="protein sequence ID" value="MCI4660054.1"/>
    <property type="molecule type" value="Genomic_DNA"/>
</dbReference>
<dbReference type="InterPro" id="IPR003594">
    <property type="entry name" value="HATPase_dom"/>
</dbReference>
<evidence type="ECO:0000313" key="14">
    <source>
        <dbReference type="Proteomes" id="UP001165341"/>
    </source>
</evidence>
<evidence type="ECO:0000313" key="13">
    <source>
        <dbReference type="EMBL" id="MCI4660054.1"/>
    </source>
</evidence>
<dbReference type="PANTHER" id="PTHR45436:SF5">
    <property type="entry name" value="SENSOR HISTIDINE KINASE TRCS"/>
    <property type="match status" value="1"/>
</dbReference>
<dbReference type="CDD" id="cd00082">
    <property type="entry name" value="HisKA"/>
    <property type="match status" value="1"/>
</dbReference>
<dbReference type="SMART" id="SM00387">
    <property type="entry name" value="HATPase_c"/>
    <property type="match status" value="1"/>
</dbReference>
<keyword evidence="6 11" id="KW-0812">Transmembrane</keyword>
<feature type="domain" description="Histidine kinase" evidence="12">
    <location>
        <begin position="117"/>
        <end position="335"/>
    </location>
</feature>
<keyword evidence="10 11" id="KW-0472">Membrane</keyword>
<evidence type="ECO:0000259" key="12">
    <source>
        <dbReference type="PROSITE" id="PS50109"/>
    </source>
</evidence>
<evidence type="ECO:0000256" key="5">
    <source>
        <dbReference type="ARBA" id="ARBA00022679"/>
    </source>
</evidence>
<comment type="caution">
    <text evidence="13">The sequence shown here is derived from an EMBL/GenBank/DDBJ whole genome shotgun (WGS) entry which is preliminary data.</text>
</comment>
<organism evidence="13 14">
    <name type="scientific">Cryobacterium zhongshanensis</name>
    <dbReference type="NCBI Taxonomy" id="2928153"/>
    <lineage>
        <taxon>Bacteria</taxon>
        <taxon>Bacillati</taxon>
        <taxon>Actinomycetota</taxon>
        <taxon>Actinomycetes</taxon>
        <taxon>Micrococcales</taxon>
        <taxon>Microbacteriaceae</taxon>
        <taxon>Cryobacterium</taxon>
    </lineage>
</organism>
<evidence type="ECO:0000256" key="9">
    <source>
        <dbReference type="ARBA" id="ARBA00023012"/>
    </source>
</evidence>
<comment type="subcellular location">
    <subcellularLocation>
        <location evidence="2">Cell membrane</location>
    </subcellularLocation>
</comment>
<dbReference type="PANTHER" id="PTHR45436">
    <property type="entry name" value="SENSOR HISTIDINE KINASE YKOH"/>
    <property type="match status" value="1"/>
</dbReference>
<dbReference type="SUPFAM" id="SSF47384">
    <property type="entry name" value="Homodimeric domain of signal transducing histidine kinase"/>
    <property type="match status" value="1"/>
</dbReference>
<keyword evidence="7 13" id="KW-0418">Kinase</keyword>
<dbReference type="Gene3D" id="1.10.287.130">
    <property type="match status" value="1"/>
</dbReference>
<evidence type="ECO:0000256" key="10">
    <source>
        <dbReference type="ARBA" id="ARBA00023136"/>
    </source>
</evidence>
<feature type="transmembrane region" description="Helical" evidence="11">
    <location>
        <begin position="74"/>
        <end position="96"/>
    </location>
</feature>
<dbReference type="Proteomes" id="UP001165341">
    <property type="component" value="Unassembled WGS sequence"/>
</dbReference>
<dbReference type="InterPro" id="IPR036890">
    <property type="entry name" value="HATPase_C_sf"/>
</dbReference>
<dbReference type="SMART" id="SM00388">
    <property type="entry name" value="HisKA"/>
    <property type="match status" value="1"/>
</dbReference>